<reference evidence="7 8" key="1">
    <citation type="submission" date="2021-06" db="EMBL/GenBank/DDBJ databases">
        <authorList>
            <person name="Sun Q."/>
            <person name="Li D."/>
        </authorList>
    </citation>
    <scope>NUCLEOTIDE SEQUENCE [LARGE SCALE GENOMIC DNA]</scope>
    <source>
        <strain evidence="7 8">MSJ-5</strain>
    </source>
</reference>
<keyword evidence="8" id="KW-1185">Reference proteome</keyword>
<keyword evidence="4" id="KW-0472">Membrane</keyword>
<evidence type="ECO:0000256" key="1">
    <source>
        <dbReference type="ARBA" id="ARBA00004196"/>
    </source>
</evidence>
<dbReference type="InterPro" id="IPR058637">
    <property type="entry name" value="YknX-like_C"/>
</dbReference>
<feature type="domain" description="CzcB-like barrel-sandwich hybrid" evidence="5">
    <location>
        <begin position="59"/>
        <end position="249"/>
    </location>
</feature>
<dbReference type="Pfam" id="PF25989">
    <property type="entry name" value="YknX_C"/>
    <property type="match status" value="1"/>
</dbReference>
<evidence type="ECO:0000256" key="4">
    <source>
        <dbReference type="SAM" id="Phobius"/>
    </source>
</evidence>
<keyword evidence="2 3" id="KW-0175">Coiled coil</keyword>
<comment type="subcellular location">
    <subcellularLocation>
        <location evidence="1">Cell envelope</location>
    </subcellularLocation>
</comment>
<name>A0ABS6G571_9FIRM</name>
<proteinExistence type="predicted"/>
<evidence type="ECO:0000256" key="2">
    <source>
        <dbReference type="ARBA" id="ARBA00023054"/>
    </source>
</evidence>
<evidence type="ECO:0000313" key="7">
    <source>
        <dbReference type="EMBL" id="MBU5676516.1"/>
    </source>
</evidence>
<evidence type="ECO:0000259" key="6">
    <source>
        <dbReference type="Pfam" id="PF25989"/>
    </source>
</evidence>
<keyword evidence="4" id="KW-0812">Transmembrane</keyword>
<dbReference type="Proteomes" id="UP000779508">
    <property type="component" value="Unassembled WGS sequence"/>
</dbReference>
<evidence type="ECO:0000259" key="5">
    <source>
        <dbReference type="Pfam" id="PF25973"/>
    </source>
</evidence>
<dbReference type="RefSeq" id="WP_216416335.1">
    <property type="nucleotide sequence ID" value="NZ_JAHLQK010000003.1"/>
</dbReference>
<dbReference type="Pfam" id="PF25973">
    <property type="entry name" value="BSH_CzcB"/>
    <property type="match status" value="1"/>
</dbReference>
<comment type="caution">
    <text evidence="7">The sequence shown here is derived from an EMBL/GenBank/DDBJ whole genome shotgun (WGS) entry which is preliminary data.</text>
</comment>
<gene>
    <name evidence="7" type="ORF">KQI88_08810</name>
</gene>
<dbReference type="PANTHER" id="PTHR32347">
    <property type="entry name" value="EFFLUX SYSTEM COMPONENT YKNX-RELATED"/>
    <property type="match status" value="1"/>
</dbReference>
<accession>A0ABS6G571</accession>
<keyword evidence="4" id="KW-1133">Transmembrane helix</keyword>
<dbReference type="EMBL" id="JAHLQK010000003">
    <property type="protein sequence ID" value="MBU5676516.1"/>
    <property type="molecule type" value="Genomic_DNA"/>
</dbReference>
<protein>
    <submittedName>
        <fullName evidence="7">Efflux RND transporter periplasmic adaptor subunit</fullName>
    </submittedName>
</protein>
<dbReference type="PANTHER" id="PTHR32347:SF29">
    <property type="entry name" value="UPF0194 MEMBRANE PROTEIN YBHG"/>
    <property type="match status" value="1"/>
</dbReference>
<feature type="coiled-coil region" evidence="3">
    <location>
        <begin position="91"/>
        <end position="215"/>
    </location>
</feature>
<sequence>MTKKKKIISIAIIVTIIGVSGFYISTGSRAVDVSTAAVIEGDIAKYVEELGVIKVKNQVNIYAPTAGMVTEVLVDIGDQVKKGDILVKLDGEQLSRQIAELESQRSAVLAQYKEAKQPIDEKNIEKLELEIVDIEKRIKTAEEAANNKKLLYDAGAVSQEEYQSALRNLEGEKSSLEKAKLDLELMRKPVSENIDVQYKAQLKQLDIQKAELEKSGKNFTIIASMDGTILQKEVEKGSYLQPGMHIMQLGNVEELYIESDVLVGDVANVYEGSVVKMSNKNLGIMDLEGVIKKIHPNAFSKVSDLGIEQKRIKVDIEIKDTIKNLRPGYDLDIKIITESKENVLLVPESSLFNIDGKDFIFVNENNKARLREVEKGIESQRQVEVVKGLKEGEMVLLSPNENIEEGISIKVE</sequence>
<feature type="transmembrane region" description="Helical" evidence="4">
    <location>
        <begin position="7"/>
        <end position="25"/>
    </location>
</feature>
<feature type="domain" description="YknX-like C-terminal permuted SH3-like" evidence="6">
    <location>
        <begin position="344"/>
        <end position="411"/>
    </location>
</feature>
<evidence type="ECO:0000256" key="3">
    <source>
        <dbReference type="SAM" id="Coils"/>
    </source>
</evidence>
<organism evidence="7 8">
    <name type="scientific">Alkaliphilus flagellatus</name>
    <dbReference type="NCBI Taxonomy" id="2841507"/>
    <lineage>
        <taxon>Bacteria</taxon>
        <taxon>Bacillati</taxon>
        <taxon>Bacillota</taxon>
        <taxon>Clostridia</taxon>
        <taxon>Peptostreptococcales</taxon>
        <taxon>Natronincolaceae</taxon>
        <taxon>Alkaliphilus</taxon>
    </lineage>
</organism>
<evidence type="ECO:0000313" key="8">
    <source>
        <dbReference type="Proteomes" id="UP000779508"/>
    </source>
</evidence>
<dbReference type="InterPro" id="IPR050465">
    <property type="entry name" value="UPF0194_transport"/>
</dbReference>
<dbReference type="InterPro" id="IPR058647">
    <property type="entry name" value="BSH_CzcB-like"/>
</dbReference>